<name>A0A066XRM7_COLSU</name>
<reference evidence="4" key="1">
    <citation type="journal article" date="2014" name="Genome Announc.">
        <title>Draft genome sequence of Colletotrichum sublineola, a destructive pathogen of cultivated sorghum.</title>
        <authorList>
            <person name="Baroncelli R."/>
            <person name="Sanz-Martin J.M."/>
            <person name="Rech G.E."/>
            <person name="Sukno S.A."/>
            <person name="Thon M.R."/>
        </authorList>
    </citation>
    <scope>NUCLEOTIDE SEQUENCE [LARGE SCALE GENOMIC DNA]</scope>
    <source>
        <strain evidence="4">TX430BB</strain>
    </source>
</reference>
<feature type="compositionally biased region" description="Basic residues" evidence="1">
    <location>
        <begin position="1465"/>
        <end position="1475"/>
    </location>
</feature>
<keyword evidence="2" id="KW-0472">Membrane</keyword>
<protein>
    <recommendedName>
        <fullName evidence="5">Mg2+ transporter</fullName>
    </recommendedName>
</protein>
<dbReference type="HOGENOM" id="CLU_004977_1_0_1"/>
<dbReference type="Gene3D" id="1.20.58.340">
    <property type="entry name" value="Magnesium transport protein CorA, transmembrane region"/>
    <property type="match status" value="1"/>
</dbReference>
<feature type="compositionally biased region" description="Low complexity" evidence="1">
    <location>
        <begin position="264"/>
        <end position="280"/>
    </location>
</feature>
<evidence type="ECO:0000256" key="1">
    <source>
        <dbReference type="SAM" id="MobiDB-lite"/>
    </source>
</evidence>
<feature type="compositionally biased region" description="Basic and acidic residues" evidence="1">
    <location>
        <begin position="286"/>
        <end position="299"/>
    </location>
</feature>
<feature type="region of interest" description="Disordered" evidence="1">
    <location>
        <begin position="253"/>
        <end position="304"/>
    </location>
</feature>
<feature type="transmembrane region" description="Helical" evidence="2">
    <location>
        <begin position="1487"/>
        <end position="1504"/>
    </location>
</feature>
<keyword evidence="2" id="KW-0812">Transmembrane</keyword>
<gene>
    <name evidence="3" type="ORF">CSUB01_07869</name>
</gene>
<feature type="transmembrane region" description="Helical" evidence="2">
    <location>
        <begin position="1524"/>
        <end position="1544"/>
    </location>
</feature>
<feature type="transmembrane region" description="Helical" evidence="2">
    <location>
        <begin position="1360"/>
        <end position="1381"/>
    </location>
</feature>
<sequence length="1627" mass="186159">MSDDENRLSLSASSTSKAVPHSFWDTSEVPPADSRAFVDFIYRHPIDSHVELANFHPKQDEISTWSGAPNEESHASFGDDGVTASVNAYGDLIQFSSYLGAGRSGMFSADQRNTSEPYMVSSRAEELLELRRDWRRENISYGLQIPGINLESCHHSGYVHDRWPRYEFGGEDLKATTQWMVRNKTVLQQCLVTNTGTEELTVPCHFGRGLHIRDLDYLDSSYGFNENWTDQISTRGPNGYGWILVHPLPNEEVSKEAPEGNTTSVVSASAAGSVRRLSSRPATGDIENKPPDLPSDARDSQTQTGEADAIAVVVSVFVNGKAIQWRATDLDNTDIILLEEPLKGGGTLEVVTAYKMVHLSKSRAGWKEFLLWPAVTDVSNHLASEPFTPFHPSEHVDHVECTDATHSEGLVSQLMGSSSLAVRRRPENLPTDSSINHIDFVVRRNLEHIFFAFSFLLEIARQIDALPEESLRQPYKTLRQRIDAVCRGHLQWISQVNKTKSNCFAANYWVTGNIMTFETASYMPNESLTDTPFQLMKACDFADQYTSRTDQDLAQGIVHSVAKDWITALDKTDKRLSHVWPHAQDEGCNKYRLNEHVWVWRVLKFIEDNRSKFPQPNQLPDVRNPREDKTPMENERNQLEKTKVNDEQLFRKFNSREIQRDILRRFTAENDVSKKRMLAMTRSARETRFLFHASDTALFYGIKWDFFLRETSFKEVWENTIEAQVQHTENSETGWDNSLRYALAIMIGAIDKSINKRLPHDLITSSFKVLLRTTGPNGLFYGQLDGATKEPTLFTREMDRDFYFHASFEIPYILLTHRREIGSALRNTSEKHPELSPRLNPTEITPQNPVEQVVEMMTTHPKRQSLVIDHRSPSLQVPTTEFVEVQTPSAGLQVGITSKKPKTLVMKKSMPFNSLIDQSSIVDLEEEWLYNYPSFFMADEKTSENLIEEIKQLSNQTESDTSGAVITKAAKSYMEKFAGLQSDGEQHPDPLRALHGPYSPSSVNQSWVVDILKRKHLSKQQRADGVRIQLIPEDPDLWRLLTGPRTAIKAKKRFIWLPGANDERALICLLASPAEEKPAISLFFDRHSHYEKQFIEETMVILNTWESELHLSFYQLVHESCRPSPGIPEPSVDILPGNAKKKLVRASTGFRFFGDFFDRHWTCHFIEYVPGRKANPHVLWSDERSDIDFPLGKKGDLVQEQGCWRQRRVLELHLFDRILKEVVRSTKEILDEVKNELGVKHGAISFSVLNSDDYFTSSAQWQKFQQILQVVEEELSDVLLAVSKWETREKDRGQERPRWTRNDERKYRLFIGKLEGTTRRRIRDLQNYHGNIRSLKDTLISSQQQIRDDLGLRGAENIRFFTYVTVVFLPLGFAASIFSMSEAPPNGVLAPMIVCSVVALVLTVVALANAKRLNAIVEGVSMVINSYSREKMSSSLLVQGHERRKRARRESRIRRAEEAKVQGKSGKHLTRGAPRASRRIKAHEGEISWHFWFWLTYVFIELPARRVLVAYGHLRDPKVTRWTTYVHVIVGVILLPVFIVTYFFQLLLYNLNDLAHFIWEHVKDYVASYGSNEDQNLDDHLGWLTYPMDKYRPLKKPEEPGADRTSPEQNETELPKDRGGSSSSDET</sequence>
<organism evidence="3 4">
    <name type="scientific">Colletotrichum sublineola</name>
    <name type="common">Sorghum anthracnose fungus</name>
    <dbReference type="NCBI Taxonomy" id="1173701"/>
    <lineage>
        <taxon>Eukaryota</taxon>
        <taxon>Fungi</taxon>
        <taxon>Dikarya</taxon>
        <taxon>Ascomycota</taxon>
        <taxon>Pezizomycotina</taxon>
        <taxon>Sordariomycetes</taxon>
        <taxon>Hypocreomycetidae</taxon>
        <taxon>Glomerellales</taxon>
        <taxon>Glomerellaceae</taxon>
        <taxon>Colletotrichum</taxon>
        <taxon>Colletotrichum graminicola species complex</taxon>
    </lineage>
</organism>
<accession>A0A066XRM7</accession>
<feature type="compositionally biased region" description="Basic residues" evidence="1">
    <location>
        <begin position="1442"/>
        <end position="1452"/>
    </location>
</feature>
<evidence type="ECO:0000313" key="4">
    <source>
        <dbReference type="Proteomes" id="UP000027238"/>
    </source>
</evidence>
<feature type="compositionally biased region" description="Basic and acidic residues" evidence="1">
    <location>
        <begin position="1592"/>
        <end position="1606"/>
    </location>
</feature>
<feature type="region of interest" description="Disordered" evidence="1">
    <location>
        <begin position="1438"/>
        <end position="1475"/>
    </location>
</feature>
<dbReference type="EMBL" id="JMSE01000641">
    <property type="protein sequence ID" value="KDN68620.1"/>
    <property type="molecule type" value="Genomic_DNA"/>
</dbReference>
<evidence type="ECO:0008006" key="5">
    <source>
        <dbReference type="Google" id="ProtNLM"/>
    </source>
</evidence>
<keyword evidence="2" id="KW-1133">Transmembrane helix</keyword>
<evidence type="ECO:0000313" key="3">
    <source>
        <dbReference type="EMBL" id="KDN68620.1"/>
    </source>
</evidence>
<keyword evidence="4" id="KW-1185">Reference proteome</keyword>
<comment type="caution">
    <text evidence="3">The sequence shown here is derived from an EMBL/GenBank/DDBJ whole genome shotgun (WGS) entry which is preliminary data.</text>
</comment>
<dbReference type="OMA" id="FMFMLEM"/>
<evidence type="ECO:0000256" key="2">
    <source>
        <dbReference type="SAM" id="Phobius"/>
    </source>
</evidence>
<dbReference type="eggNOG" id="ENOG502SD64">
    <property type="taxonomic scope" value="Eukaryota"/>
</dbReference>
<dbReference type="Proteomes" id="UP000027238">
    <property type="component" value="Unassembled WGS sequence"/>
</dbReference>
<feature type="region of interest" description="Disordered" evidence="1">
    <location>
        <begin position="1592"/>
        <end position="1627"/>
    </location>
</feature>
<feature type="compositionally biased region" description="Basic and acidic residues" evidence="1">
    <location>
        <begin position="623"/>
        <end position="637"/>
    </location>
</feature>
<feature type="region of interest" description="Disordered" evidence="1">
    <location>
        <begin position="614"/>
        <end position="637"/>
    </location>
</feature>
<feature type="transmembrane region" description="Helical" evidence="2">
    <location>
        <begin position="1387"/>
        <end position="1408"/>
    </location>
</feature>
<dbReference type="STRING" id="1173701.A0A066XRM7"/>
<proteinExistence type="predicted"/>
<dbReference type="OrthoDB" id="4812834at2759"/>